<keyword evidence="2 5" id="KW-0812">Transmembrane</keyword>
<evidence type="ECO:0000256" key="1">
    <source>
        <dbReference type="ARBA" id="ARBA00004141"/>
    </source>
</evidence>
<feature type="transmembrane region" description="Helical" evidence="5">
    <location>
        <begin position="293"/>
        <end position="312"/>
    </location>
</feature>
<dbReference type="KEGG" id="bbh:BN112_1176"/>
<evidence type="ECO:0000256" key="3">
    <source>
        <dbReference type="ARBA" id="ARBA00022989"/>
    </source>
</evidence>
<dbReference type="HOGENOM" id="CLU_003182_13_1_4"/>
<comment type="subcellular location">
    <subcellularLocation>
        <location evidence="1">Membrane</location>
        <topology evidence="1">Multi-pass membrane protein</topology>
    </subcellularLocation>
</comment>
<accession>A0A0C6P4K3</accession>
<dbReference type="AlphaFoldDB" id="A0A0C6P4K3"/>
<feature type="transmembrane region" description="Helical" evidence="5">
    <location>
        <begin position="388"/>
        <end position="406"/>
    </location>
</feature>
<dbReference type="Gene3D" id="3.30.750.24">
    <property type="entry name" value="STAS domain"/>
    <property type="match status" value="1"/>
</dbReference>
<dbReference type="OrthoDB" id="9769739at2"/>
<dbReference type="Proteomes" id="UP000007564">
    <property type="component" value="Chromosome"/>
</dbReference>
<dbReference type="InterPro" id="IPR002645">
    <property type="entry name" value="STAS_dom"/>
</dbReference>
<dbReference type="InterPro" id="IPR036513">
    <property type="entry name" value="STAS_dom_sf"/>
</dbReference>
<dbReference type="PANTHER" id="PTHR11814">
    <property type="entry name" value="SULFATE TRANSPORTER"/>
    <property type="match status" value="1"/>
</dbReference>
<evidence type="ECO:0000256" key="2">
    <source>
        <dbReference type="ARBA" id="ARBA00022692"/>
    </source>
</evidence>
<feature type="domain" description="STAS" evidence="6">
    <location>
        <begin position="489"/>
        <end position="596"/>
    </location>
</feature>
<feature type="transmembrane region" description="Helical" evidence="5">
    <location>
        <begin position="61"/>
        <end position="80"/>
    </location>
</feature>
<proteinExistence type="predicted"/>
<feature type="transmembrane region" description="Helical" evidence="5">
    <location>
        <begin position="167"/>
        <end position="185"/>
    </location>
</feature>
<evidence type="ECO:0000313" key="8">
    <source>
        <dbReference type="Proteomes" id="UP000007564"/>
    </source>
</evidence>
<feature type="transmembrane region" description="Helical" evidence="5">
    <location>
        <begin position="364"/>
        <end position="381"/>
    </location>
</feature>
<evidence type="ECO:0000256" key="4">
    <source>
        <dbReference type="ARBA" id="ARBA00023136"/>
    </source>
</evidence>
<keyword evidence="3 5" id="KW-1133">Transmembrane helix</keyword>
<feature type="transmembrane region" description="Helical" evidence="5">
    <location>
        <begin position="243"/>
        <end position="273"/>
    </location>
</feature>
<dbReference type="Pfam" id="PF01740">
    <property type="entry name" value="STAS"/>
    <property type="match status" value="1"/>
</dbReference>
<dbReference type="InterPro" id="IPR011547">
    <property type="entry name" value="SLC26A/SulP_dom"/>
</dbReference>
<dbReference type="GO" id="GO:0016020">
    <property type="term" value="C:membrane"/>
    <property type="evidence" value="ECO:0007669"/>
    <property type="project" value="UniProtKB-SubCell"/>
</dbReference>
<sequence length="631" mass="66115">MRVRGHGFTLAPFDATAGASGRGAGYKVNKMGKTVRGGAAAILGGWVNDITPGTLRADAQAGLLGALLVLPQGVAFAMLAGLPPEYGLYSAIVPCIVAALFGSSRHVLSGPTNANSLALFAVLAPLALPGSPGYIQMALAVTILVGVMQLAVGLLRLGSLANFISPSALFGFTSGAALLIAVHALKDALGLEGVQAHSAGAVLAAVGSRLGEAHWGASAVALTTIIVTLLVRHWDRRKPHMLAGLAAGTLLAAALNAGVFAAAGQPISVLGALAQPWPPFHVPAVQWSVLPDLVGVAVPLTIVALAQSISIAKAVAMRSGQLIDANREFIGQGLSNVVGGLFSSYLSCGSLNRSVPNYEAGARTPMAAVFAALLLVLLVLVSSPVLALIPHAAIAGLLIVVAWSLLDLPRWRVLVRIAPREALIAAATLAATVTIRMEIAILLGTLLSLTAYLYRTARPAMRPMGFDAADPQRHFAVLEGQPGELPECPQLKLLRMEGSVYFGAATHVTDRLQALRAGASAGQRHLLVMSKSMNFIDHAGAQVWEEELRRRRAGGGDLYFHRPRPEVLRDWRRSGFIDRLGADHIFPDKATAIHTIYERLDPEICRGCTARIFTECGPPGTAHQPGAERDE</sequence>
<reference evidence="7 8" key="1">
    <citation type="journal article" date="2012" name="BMC Genomics">
        <title>Comparative genomics of the classical Bordetella subspecies: the evolution and exchange of virulence-associated diversity amongst closely related pathogens.</title>
        <authorList>
            <person name="Park J."/>
            <person name="Zhang Y."/>
            <person name="Buboltz A.M."/>
            <person name="Zhang X."/>
            <person name="Schuster S.C."/>
            <person name="Ahuja U."/>
            <person name="Liu M."/>
            <person name="Miller J.F."/>
            <person name="Sebaihia M."/>
            <person name="Bentley S.D."/>
            <person name="Parkhill J."/>
            <person name="Harvill E.T."/>
        </authorList>
    </citation>
    <scope>NUCLEOTIDE SEQUENCE [LARGE SCALE GENOMIC DNA]</scope>
    <source>
        <strain evidence="7 8">253</strain>
    </source>
</reference>
<name>A0A0C6P4K3_BORBO</name>
<dbReference type="CDD" id="cd07042">
    <property type="entry name" value="STAS_SulP_like_sulfate_transporter"/>
    <property type="match status" value="1"/>
</dbReference>
<dbReference type="InterPro" id="IPR001902">
    <property type="entry name" value="SLC26A/SulP_fam"/>
</dbReference>
<protein>
    <submittedName>
        <fullName evidence="7">Putative sulfate transporter</fullName>
    </submittedName>
</protein>
<evidence type="ECO:0000313" key="7">
    <source>
        <dbReference type="EMBL" id="CCJ53094.1"/>
    </source>
</evidence>
<feature type="transmembrane region" description="Helical" evidence="5">
    <location>
        <begin position="213"/>
        <end position="231"/>
    </location>
</feature>
<feature type="transmembrane region" description="Helical" evidence="5">
    <location>
        <begin position="134"/>
        <end position="155"/>
    </location>
</feature>
<dbReference type="EMBL" id="HE965806">
    <property type="protein sequence ID" value="CCJ53094.1"/>
    <property type="molecule type" value="Genomic_DNA"/>
</dbReference>
<evidence type="ECO:0000259" key="6">
    <source>
        <dbReference type="PROSITE" id="PS50801"/>
    </source>
</evidence>
<evidence type="ECO:0000256" key="5">
    <source>
        <dbReference type="SAM" id="Phobius"/>
    </source>
</evidence>
<dbReference type="SUPFAM" id="SSF52091">
    <property type="entry name" value="SpoIIaa-like"/>
    <property type="match status" value="1"/>
</dbReference>
<dbReference type="Pfam" id="PF00916">
    <property type="entry name" value="Sulfate_transp"/>
    <property type="match status" value="1"/>
</dbReference>
<gene>
    <name evidence="7" type="ORF">BN112_1176</name>
</gene>
<feature type="transmembrane region" description="Helical" evidence="5">
    <location>
        <begin position="426"/>
        <end position="454"/>
    </location>
</feature>
<organism evidence="7 8">
    <name type="scientific">Bordetella bronchiseptica 253</name>
    <dbReference type="NCBI Taxonomy" id="568707"/>
    <lineage>
        <taxon>Bacteria</taxon>
        <taxon>Pseudomonadati</taxon>
        <taxon>Pseudomonadota</taxon>
        <taxon>Betaproteobacteria</taxon>
        <taxon>Burkholderiales</taxon>
        <taxon>Alcaligenaceae</taxon>
        <taxon>Bordetella</taxon>
    </lineage>
</organism>
<dbReference type="GO" id="GO:0055085">
    <property type="term" value="P:transmembrane transport"/>
    <property type="evidence" value="ECO:0007669"/>
    <property type="project" value="InterPro"/>
</dbReference>
<keyword evidence="4 5" id="KW-0472">Membrane</keyword>
<dbReference type="PROSITE" id="PS50801">
    <property type="entry name" value="STAS"/>
    <property type="match status" value="1"/>
</dbReference>